<dbReference type="PANTHER" id="PTHR11136:SF0">
    <property type="entry name" value="DIHYDROFOLATE SYNTHETASE-RELATED"/>
    <property type="match status" value="1"/>
</dbReference>
<dbReference type="InterPro" id="IPR001645">
    <property type="entry name" value="Folylpolyglutamate_synth"/>
</dbReference>
<evidence type="ECO:0000313" key="15">
    <source>
        <dbReference type="EMBL" id="SEL62438.1"/>
    </source>
</evidence>
<keyword evidence="17" id="KW-1185">Reference proteome</keyword>
<sequence>MVMDMKDVIALVNTNRGNGKKESLNRMRILLKKIGNPEQRLSFVHIAGTNGKGSTASFISQILIQADLKTGIFTSPHLEKVNERIRINETYISDDDFIRTTGKVAAVVDAVEKECGERLYSFEILTAVALLYYYEQKCDIVVLEAGIGGRLDATNTIPVPEVAIVTSIGMDHTKMLGETLEKISGEKAGIIKEKGDVVIPSFTPSIDDVFQKMSEDQQASLHRVGTNDAQDLIMTEQGSTFSYKQFEKVTVRMVGKHQVSNALLAIEAAIILKGKGYELSGEDIIRGIEASYWPGRMEKIQDAPTIFIDGAHNPEGVERLRESIESLFPDEKLTIVVGMMKDKDYMRMIDDILPYANKVYTVSPDPYRGFAPRVVARQLQEKGIDARPFDSIDDTVDFLKKQTDTNKKIIVFGSLYLIGDIKKQWK</sequence>
<evidence type="ECO:0000256" key="7">
    <source>
        <dbReference type="ARBA" id="ARBA00022840"/>
    </source>
</evidence>
<dbReference type="GO" id="GO:0005524">
    <property type="term" value="F:ATP binding"/>
    <property type="evidence" value="ECO:0007669"/>
    <property type="project" value="UniProtKB-KW"/>
</dbReference>
<dbReference type="EMBL" id="BJUX01000008">
    <property type="protein sequence ID" value="GEK88938.1"/>
    <property type="molecule type" value="Genomic_DNA"/>
</dbReference>
<evidence type="ECO:0000256" key="1">
    <source>
        <dbReference type="ARBA" id="ARBA00001946"/>
    </source>
</evidence>
<evidence type="ECO:0000256" key="11">
    <source>
        <dbReference type="PIRNR" id="PIRNR001563"/>
    </source>
</evidence>
<evidence type="ECO:0000256" key="6">
    <source>
        <dbReference type="ARBA" id="ARBA00022741"/>
    </source>
</evidence>
<comment type="similarity">
    <text evidence="2 11">Belongs to the folylpolyglutamate synthase family.</text>
</comment>
<comment type="cofactor">
    <cofactor evidence="1">
        <name>Mg(2+)</name>
        <dbReference type="ChEBI" id="CHEBI:18420"/>
    </cofactor>
</comment>
<dbReference type="InterPro" id="IPR036615">
    <property type="entry name" value="Mur_ligase_C_dom_sf"/>
</dbReference>
<evidence type="ECO:0000256" key="4">
    <source>
        <dbReference type="ARBA" id="ARBA00022598"/>
    </source>
</evidence>
<name>A0A1H7RQY7_9LACT</name>
<dbReference type="Gene3D" id="3.90.190.20">
    <property type="entry name" value="Mur ligase, C-terminal domain"/>
    <property type="match status" value="1"/>
</dbReference>
<dbReference type="PANTHER" id="PTHR11136">
    <property type="entry name" value="FOLYLPOLYGLUTAMATE SYNTHASE-RELATED"/>
    <property type="match status" value="1"/>
</dbReference>
<dbReference type="InterPro" id="IPR013221">
    <property type="entry name" value="Mur_ligase_cen"/>
</dbReference>
<dbReference type="AlphaFoldDB" id="A0A1H7RQY7"/>
<dbReference type="Gene3D" id="3.40.1190.10">
    <property type="entry name" value="Mur-like, catalytic domain"/>
    <property type="match status" value="1"/>
</dbReference>
<evidence type="ECO:0000259" key="12">
    <source>
        <dbReference type="Pfam" id="PF02875"/>
    </source>
</evidence>
<evidence type="ECO:0000256" key="9">
    <source>
        <dbReference type="ARBA" id="ARBA00030592"/>
    </source>
</evidence>
<dbReference type="PIRSF" id="PIRSF001563">
    <property type="entry name" value="Folylpolyglu_synth"/>
    <property type="match status" value="1"/>
</dbReference>
<keyword evidence="8" id="KW-0460">Magnesium</keyword>
<dbReference type="Pfam" id="PF02875">
    <property type="entry name" value="Mur_ligase_C"/>
    <property type="match status" value="1"/>
</dbReference>
<dbReference type="FunFam" id="3.40.1190.10:FF:000011">
    <property type="entry name" value="Folylpolyglutamate synthase/dihydrofolate synthase"/>
    <property type="match status" value="1"/>
</dbReference>
<evidence type="ECO:0000256" key="3">
    <source>
        <dbReference type="ARBA" id="ARBA00013025"/>
    </source>
</evidence>
<dbReference type="GO" id="GO:0004326">
    <property type="term" value="F:tetrahydrofolylpolyglutamate synthase activity"/>
    <property type="evidence" value="ECO:0007669"/>
    <property type="project" value="UniProtKB-EC"/>
</dbReference>
<proteinExistence type="inferred from homology"/>
<protein>
    <recommendedName>
        <fullName evidence="3">tetrahydrofolate synthase</fullName>
        <ecNumber evidence="3">6.3.2.17</ecNumber>
    </recommendedName>
    <alternativeName>
        <fullName evidence="9">Tetrahydrofolylpolyglutamate synthase</fullName>
    </alternativeName>
</protein>
<feature type="domain" description="Mur ligase central" evidence="13">
    <location>
        <begin position="46"/>
        <end position="268"/>
    </location>
</feature>
<evidence type="ECO:0000256" key="5">
    <source>
        <dbReference type="ARBA" id="ARBA00022723"/>
    </source>
</evidence>
<evidence type="ECO:0000313" key="17">
    <source>
        <dbReference type="Proteomes" id="UP000321425"/>
    </source>
</evidence>
<organism evidence="15 16">
    <name type="scientific">Alkalibacterium putridalgicola</name>
    <dbReference type="NCBI Taxonomy" id="426703"/>
    <lineage>
        <taxon>Bacteria</taxon>
        <taxon>Bacillati</taxon>
        <taxon>Bacillota</taxon>
        <taxon>Bacilli</taxon>
        <taxon>Lactobacillales</taxon>
        <taxon>Carnobacteriaceae</taxon>
        <taxon>Alkalibacterium</taxon>
    </lineage>
</organism>
<keyword evidence="5" id="KW-0479">Metal-binding</keyword>
<keyword evidence="6 11" id="KW-0547">Nucleotide-binding</keyword>
<evidence type="ECO:0000256" key="2">
    <source>
        <dbReference type="ARBA" id="ARBA00008276"/>
    </source>
</evidence>
<accession>A0A1H7RQY7</accession>
<reference evidence="15 16" key="1">
    <citation type="submission" date="2016-10" db="EMBL/GenBank/DDBJ databases">
        <authorList>
            <person name="de Groot N.N."/>
        </authorList>
    </citation>
    <scope>NUCLEOTIDE SEQUENCE [LARGE SCALE GENOMIC DNA]</scope>
    <source>
        <strain evidence="15 16">DSM 19182</strain>
    </source>
</reference>
<reference evidence="14 17" key="2">
    <citation type="submission" date="2019-07" db="EMBL/GenBank/DDBJ databases">
        <title>Whole genome shotgun sequence of Alkalibacterium putridalgicola NBRC 103243.</title>
        <authorList>
            <person name="Hosoyama A."/>
            <person name="Uohara A."/>
            <person name="Ohji S."/>
            <person name="Ichikawa N."/>
        </authorList>
    </citation>
    <scope>NUCLEOTIDE SEQUENCE [LARGE SCALE GENOMIC DNA]</scope>
    <source>
        <strain evidence="14 17">NBRC 103243</strain>
    </source>
</reference>
<dbReference type="Proteomes" id="UP000198548">
    <property type="component" value="Unassembled WGS sequence"/>
</dbReference>
<dbReference type="EMBL" id="FOBL01000005">
    <property type="protein sequence ID" value="SEL62438.1"/>
    <property type="molecule type" value="Genomic_DNA"/>
</dbReference>
<dbReference type="NCBIfam" id="TIGR01499">
    <property type="entry name" value="folC"/>
    <property type="match status" value="1"/>
</dbReference>
<keyword evidence="7 11" id="KW-0067">ATP-binding</keyword>
<evidence type="ECO:0000313" key="14">
    <source>
        <dbReference type="EMBL" id="GEK88938.1"/>
    </source>
</evidence>
<evidence type="ECO:0000313" key="16">
    <source>
        <dbReference type="Proteomes" id="UP000198548"/>
    </source>
</evidence>
<dbReference type="Proteomes" id="UP000321425">
    <property type="component" value="Unassembled WGS sequence"/>
</dbReference>
<dbReference type="RefSeq" id="WP_177165440.1">
    <property type="nucleotide sequence ID" value="NZ_BJUX01000008.1"/>
</dbReference>
<dbReference type="STRING" id="426703.SAMN04488100_10579"/>
<dbReference type="Pfam" id="PF08245">
    <property type="entry name" value="Mur_ligase_M"/>
    <property type="match status" value="1"/>
</dbReference>
<dbReference type="GO" id="GO:0046872">
    <property type="term" value="F:metal ion binding"/>
    <property type="evidence" value="ECO:0007669"/>
    <property type="project" value="UniProtKB-KW"/>
</dbReference>
<dbReference type="GO" id="GO:0005737">
    <property type="term" value="C:cytoplasm"/>
    <property type="evidence" value="ECO:0007669"/>
    <property type="project" value="TreeGrafter"/>
</dbReference>
<evidence type="ECO:0000256" key="10">
    <source>
        <dbReference type="ARBA" id="ARBA00047493"/>
    </source>
</evidence>
<dbReference type="InterPro" id="IPR004101">
    <property type="entry name" value="Mur_ligase_C"/>
</dbReference>
<dbReference type="SUPFAM" id="SSF53623">
    <property type="entry name" value="MurD-like peptide ligases, catalytic domain"/>
    <property type="match status" value="1"/>
</dbReference>
<dbReference type="EC" id="6.3.2.17" evidence="3"/>
<evidence type="ECO:0000259" key="13">
    <source>
        <dbReference type="Pfam" id="PF08245"/>
    </source>
</evidence>
<dbReference type="InterPro" id="IPR036565">
    <property type="entry name" value="Mur-like_cat_sf"/>
</dbReference>
<keyword evidence="4 11" id="KW-0436">Ligase</keyword>
<gene>
    <name evidence="14" type="primary">folC</name>
    <name evidence="14" type="ORF">APU01nite_09770</name>
    <name evidence="15" type="ORF">SAMN04488100_10579</name>
</gene>
<dbReference type="GO" id="GO:0008841">
    <property type="term" value="F:dihydrofolate synthase activity"/>
    <property type="evidence" value="ECO:0007669"/>
    <property type="project" value="TreeGrafter"/>
</dbReference>
<comment type="catalytic activity">
    <reaction evidence="10">
        <text>(6S)-5,6,7,8-tetrahydrofolyl-(gamma-L-Glu)(n) + L-glutamate + ATP = (6S)-5,6,7,8-tetrahydrofolyl-(gamma-L-Glu)(n+1) + ADP + phosphate + H(+)</text>
        <dbReference type="Rhea" id="RHEA:10580"/>
        <dbReference type="Rhea" id="RHEA-COMP:14738"/>
        <dbReference type="Rhea" id="RHEA-COMP:14740"/>
        <dbReference type="ChEBI" id="CHEBI:15378"/>
        <dbReference type="ChEBI" id="CHEBI:29985"/>
        <dbReference type="ChEBI" id="CHEBI:30616"/>
        <dbReference type="ChEBI" id="CHEBI:43474"/>
        <dbReference type="ChEBI" id="CHEBI:141005"/>
        <dbReference type="ChEBI" id="CHEBI:456216"/>
        <dbReference type="EC" id="6.3.2.17"/>
    </reaction>
</comment>
<dbReference type="SUPFAM" id="SSF53244">
    <property type="entry name" value="MurD-like peptide ligases, peptide-binding domain"/>
    <property type="match status" value="1"/>
</dbReference>
<evidence type="ECO:0000256" key="8">
    <source>
        <dbReference type="ARBA" id="ARBA00022842"/>
    </source>
</evidence>
<feature type="domain" description="Mur ligase C-terminal" evidence="12">
    <location>
        <begin position="295"/>
        <end position="414"/>
    </location>
</feature>